<dbReference type="GO" id="GO:0097367">
    <property type="term" value="F:carbohydrate derivative binding"/>
    <property type="evidence" value="ECO:0007669"/>
    <property type="project" value="InterPro"/>
</dbReference>
<proteinExistence type="inferred from homology"/>
<dbReference type="SUPFAM" id="SSF53697">
    <property type="entry name" value="SIS domain"/>
    <property type="match status" value="1"/>
</dbReference>
<evidence type="ECO:0000256" key="5">
    <source>
        <dbReference type="ARBA" id="ARBA00022490"/>
    </source>
</evidence>
<dbReference type="HAMAP" id="MF_00164">
    <property type="entry name" value="GlmS"/>
    <property type="match status" value="1"/>
</dbReference>
<dbReference type="GO" id="GO:0006487">
    <property type="term" value="P:protein N-linked glycosylation"/>
    <property type="evidence" value="ECO:0007669"/>
    <property type="project" value="TreeGrafter"/>
</dbReference>
<dbReference type="GO" id="GO:0006002">
    <property type="term" value="P:fructose 6-phosphate metabolic process"/>
    <property type="evidence" value="ECO:0007669"/>
    <property type="project" value="TreeGrafter"/>
</dbReference>
<evidence type="ECO:0000259" key="11">
    <source>
        <dbReference type="PROSITE" id="PS51278"/>
    </source>
</evidence>
<dbReference type="FunFam" id="3.40.50.10490:FF:000001">
    <property type="entry name" value="Glutamine--fructose-6-phosphate aminotransferase [isomerizing]"/>
    <property type="match status" value="1"/>
</dbReference>
<comment type="subunit">
    <text evidence="10">Homodimer.</text>
</comment>
<dbReference type="PROSITE" id="PS51464">
    <property type="entry name" value="SIS"/>
    <property type="match status" value="2"/>
</dbReference>
<dbReference type="CDD" id="cd00714">
    <property type="entry name" value="GFAT"/>
    <property type="match status" value="1"/>
</dbReference>
<dbReference type="GO" id="GO:0046349">
    <property type="term" value="P:amino sugar biosynthetic process"/>
    <property type="evidence" value="ECO:0007669"/>
    <property type="project" value="UniProtKB-ARBA"/>
</dbReference>
<dbReference type="InterPro" id="IPR017932">
    <property type="entry name" value="GATase_2_dom"/>
</dbReference>
<dbReference type="InterPro" id="IPR035466">
    <property type="entry name" value="GlmS/AgaS_SIS"/>
</dbReference>
<dbReference type="AlphaFoldDB" id="A0AAE4ANL0"/>
<dbReference type="EC" id="2.6.1.16" evidence="3 10"/>
<dbReference type="Gene3D" id="3.40.50.10490">
    <property type="entry name" value="Glucose-6-phosphate isomerase like protein, domain 1"/>
    <property type="match status" value="2"/>
</dbReference>
<evidence type="ECO:0000256" key="3">
    <source>
        <dbReference type="ARBA" id="ARBA00012916"/>
    </source>
</evidence>
<organism evidence="13 14">
    <name type="scientific">Oligosphaera ethanolica</name>
    <dbReference type="NCBI Taxonomy" id="760260"/>
    <lineage>
        <taxon>Bacteria</taxon>
        <taxon>Pseudomonadati</taxon>
        <taxon>Lentisphaerota</taxon>
        <taxon>Oligosphaeria</taxon>
        <taxon>Oligosphaerales</taxon>
        <taxon>Oligosphaeraceae</taxon>
        <taxon>Oligosphaera</taxon>
    </lineage>
</organism>
<keyword evidence="9" id="KW-0315">Glutamine amidotransferase</keyword>
<evidence type="ECO:0000256" key="7">
    <source>
        <dbReference type="ARBA" id="ARBA00022679"/>
    </source>
</evidence>
<gene>
    <name evidence="10" type="primary">glmS</name>
    <name evidence="13" type="ORF">J3R75_002501</name>
</gene>
<dbReference type="FunFam" id="3.60.20.10:FF:000006">
    <property type="entry name" value="Glutamine--fructose-6-phosphate aminotransferase [isomerizing]"/>
    <property type="match status" value="1"/>
</dbReference>
<evidence type="ECO:0000259" key="12">
    <source>
        <dbReference type="PROSITE" id="PS51464"/>
    </source>
</evidence>
<dbReference type="PROSITE" id="PS51278">
    <property type="entry name" value="GATASE_TYPE_2"/>
    <property type="match status" value="1"/>
</dbReference>
<dbReference type="NCBIfam" id="NF001484">
    <property type="entry name" value="PRK00331.1"/>
    <property type="match status" value="1"/>
</dbReference>
<feature type="domain" description="SIS" evidence="12">
    <location>
        <begin position="286"/>
        <end position="425"/>
    </location>
</feature>
<feature type="initiator methionine" description="Removed" evidence="10">
    <location>
        <position position="1"/>
    </location>
</feature>
<feature type="domain" description="SIS" evidence="12">
    <location>
        <begin position="457"/>
        <end position="598"/>
    </location>
</feature>
<evidence type="ECO:0000256" key="10">
    <source>
        <dbReference type="HAMAP-Rule" id="MF_00164"/>
    </source>
</evidence>
<dbReference type="CDD" id="cd05008">
    <property type="entry name" value="SIS_GlmS_GlmD_1"/>
    <property type="match status" value="1"/>
</dbReference>
<comment type="function">
    <text evidence="10">Catalyzes the first step in hexosamine metabolism, converting fructose-6P into glucosamine-6P using glutamine as a nitrogen source.</text>
</comment>
<evidence type="ECO:0000256" key="8">
    <source>
        <dbReference type="ARBA" id="ARBA00022737"/>
    </source>
</evidence>
<dbReference type="EMBL" id="JAUSVL010000001">
    <property type="protein sequence ID" value="MDQ0290394.1"/>
    <property type="molecule type" value="Genomic_DNA"/>
</dbReference>
<dbReference type="FunFam" id="3.40.50.10490:FF:000002">
    <property type="entry name" value="Glutamine--fructose-6-phosphate aminotransferase [isomerizing]"/>
    <property type="match status" value="1"/>
</dbReference>
<dbReference type="GO" id="GO:0006047">
    <property type="term" value="P:UDP-N-acetylglucosamine metabolic process"/>
    <property type="evidence" value="ECO:0007669"/>
    <property type="project" value="TreeGrafter"/>
</dbReference>
<dbReference type="InterPro" id="IPR029055">
    <property type="entry name" value="Ntn_hydrolases_N"/>
</dbReference>
<keyword evidence="5 10" id="KW-0963">Cytoplasm</keyword>
<accession>A0AAE4ANL0</accession>
<protein>
    <recommendedName>
        <fullName evidence="4 10">Glutamine--fructose-6-phosphate aminotransferase [isomerizing]</fullName>
        <ecNumber evidence="3 10">2.6.1.16</ecNumber>
    </recommendedName>
    <alternativeName>
        <fullName evidence="10">D-fructose-6-phosphate amidotransferase</fullName>
    </alternativeName>
    <alternativeName>
        <fullName evidence="10">GFAT</fullName>
    </alternativeName>
    <alternativeName>
        <fullName evidence="10">Glucosamine-6-phosphate synthase</fullName>
    </alternativeName>
    <alternativeName>
        <fullName evidence="10">Hexosephosphate aminotransferase</fullName>
    </alternativeName>
    <alternativeName>
        <fullName evidence="10">L-glutamine--D-fructose-6-phosphate amidotransferase</fullName>
    </alternativeName>
</protein>
<comment type="catalytic activity">
    <reaction evidence="1 10">
        <text>D-fructose 6-phosphate + L-glutamine = D-glucosamine 6-phosphate + L-glutamate</text>
        <dbReference type="Rhea" id="RHEA:13237"/>
        <dbReference type="ChEBI" id="CHEBI:29985"/>
        <dbReference type="ChEBI" id="CHEBI:58359"/>
        <dbReference type="ChEBI" id="CHEBI:58725"/>
        <dbReference type="ChEBI" id="CHEBI:61527"/>
        <dbReference type="EC" id="2.6.1.16"/>
    </reaction>
</comment>
<comment type="caution">
    <text evidence="13">The sequence shown here is derived from an EMBL/GenBank/DDBJ whole genome shotgun (WGS) entry which is preliminary data.</text>
</comment>
<reference evidence="13" key="1">
    <citation type="submission" date="2023-07" db="EMBL/GenBank/DDBJ databases">
        <title>Genomic Encyclopedia of Type Strains, Phase IV (KMG-IV): sequencing the most valuable type-strain genomes for metagenomic binning, comparative biology and taxonomic classification.</title>
        <authorList>
            <person name="Goeker M."/>
        </authorList>
    </citation>
    <scope>NUCLEOTIDE SEQUENCE</scope>
    <source>
        <strain evidence="13">DSM 24202</strain>
    </source>
</reference>
<feature type="domain" description="Glutamine amidotransferase type-2" evidence="11">
    <location>
        <begin position="2"/>
        <end position="217"/>
    </location>
</feature>
<keyword evidence="6 10" id="KW-0032">Aminotransferase</keyword>
<evidence type="ECO:0000256" key="2">
    <source>
        <dbReference type="ARBA" id="ARBA00004496"/>
    </source>
</evidence>
<keyword evidence="8" id="KW-0677">Repeat</keyword>
<evidence type="ECO:0000313" key="13">
    <source>
        <dbReference type="EMBL" id="MDQ0290394.1"/>
    </source>
</evidence>
<dbReference type="InterPro" id="IPR035490">
    <property type="entry name" value="GlmS/FrlB_SIS"/>
</dbReference>
<dbReference type="CDD" id="cd05009">
    <property type="entry name" value="SIS_GlmS_GlmD_2"/>
    <property type="match status" value="1"/>
</dbReference>
<evidence type="ECO:0000256" key="6">
    <source>
        <dbReference type="ARBA" id="ARBA00022576"/>
    </source>
</evidence>
<dbReference type="Pfam" id="PF01380">
    <property type="entry name" value="SIS"/>
    <property type="match status" value="2"/>
</dbReference>
<dbReference type="PANTHER" id="PTHR10937:SF0">
    <property type="entry name" value="GLUTAMINE--FRUCTOSE-6-PHOSPHATE TRANSAMINASE (ISOMERIZING)"/>
    <property type="match status" value="1"/>
</dbReference>
<dbReference type="InterPro" id="IPR046348">
    <property type="entry name" value="SIS_dom_sf"/>
</dbReference>
<dbReference type="RefSeq" id="WP_307261892.1">
    <property type="nucleotide sequence ID" value="NZ_JAUSVL010000001.1"/>
</dbReference>
<comment type="subcellular location">
    <subcellularLocation>
        <location evidence="2 10">Cytoplasm</location>
    </subcellularLocation>
</comment>
<evidence type="ECO:0000256" key="4">
    <source>
        <dbReference type="ARBA" id="ARBA00016090"/>
    </source>
</evidence>
<keyword evidence="7 10" id="KW-0808">Transferase</keyword>
<sequence>MCGIVGYTGPKTATPILIDGLKRLEYRGYDSAGICLADKSLNVIRTVGKVRTLEDRVKELGLPTEHCGIAHTRWATHGAPSEANAHPHTDDKKQFAVVHNGIIDNYACLRKKLEAQGHRFSSDTDSEVIPQLIAEFYQGDFCKAVTQALSKVSGTYGLAITSIYDPGVIVVARYGSPIVIGFGNGCNLVASDITALVPYTREVSYLNDGEMAILSSDKVEMCNLDNVPIEKRVATIDWDVEATGKGSYEHFMLKEIHEQPDAIGNTIRGRLNHQLDSTRLGGLNMTPHDMAKINRIVIAGCGSSMHAGWVGEYYFEEIARIPTEVEQAAEFRYRNPIITPDTLVLPISQSGETADTLAAVREATNKGATVAAICNVVGSTIAREAGRGVYLHAGPEISVASTKGFTCQVTALLMLAVMFGRNRHLGREQGAELLKEIASIPDLIRQVLKQAPVIERIAAKYVKADNFFYIGRGYLYPTALEGALKLKEISYVHAEGYHAAELKHGSIALLEENVPVVAMANAVPGQDKMIGNIRECLARHAPVIAVVSGDDHTADELADDIIRVPMSSRYVAPLTTIVALQLFAYYFAKFRGCPIDQPRNLAKSVTVE</sequence>
<dbReference type="GO" id="GO:0005829">
    <property type="term" value="C:cytosol"/>
    <property type="evidence" value="ECO:0007669"/>
    <property type="project" value="TreeGrafter"/>
</dbReference>
<feature type="active site" description="For Fru-6P isomerization activity" evidence="10">
    <location>
        <position position="603"/>
    </location>
</feature>
<name>A0AAE4ANL0_9BACT</name>
<evidence type="ECO:0000256" key="1">
    <source>
        <dbReference type="ARBA" id="ARBA00001031"/>
    </source>
</evidence>
<evidence type="ECO:0000313" key="14">
    <source>
        <dbReference type="Proteomes" id="UP001238163"/>
    </source>
</evidence>
<dbReference type="InterPro" id="IPR005855">
    <property type="entry name" value="GFAT"/>
</dbReference>
<dbReference type="Pfam" id="PF13522">
    <property type="entry name" value="GATase_6"/>
    <property type="match status" value="1"/>
</dbReference>
<dbReference type="Proteomes" id="UP001238163">
    <property type="component" value="Unassembled WGS sequence"/>
</dbReference>
<dbReference type="GO" id="GO:0005975">
    <property type="term" value="P:carbohydrate metabolic process"/>
    <property type="evidence" value="ECO:0007669"/>
    <property type="project" value="UniProtKB-UniRule"/>
</dbReference>
<dbReference type="NCBIfam" id="TIGR01135">
    <property type="entry name" value="glmS"/>
    <property type="match status" value="1"/>
</dbReference>
<evidence type="ECO:0000256" key="9">
    <source>
        <dbReference type="ARBA" id="ARBA00022962"/>
    </source>
</evidence>
<dbReference type="Gene3D" id="3.60.20.10">
    <property type="entry name" value="Glutamine Phosphoribosylpyrophosphate, subunit 1, domain 1"/>
    <property type="match status" value="1"/>
</dbReference>
<dbReference type="GO" id="GO:0004360">
    <property type="term" value="F:glutamine-fructose-6-phosphate transaminase (isomerizing) activity"/>
    <property type="evidence" value="ECO:0007669"/>
    <property type="project" value="UniProtKB-UniRule"/>
</dbReference>
<feature type="active site" description="Nucleophile; for GATase activity" evidence="10">
    <location>
        <position position="2"/>
    </location>
</feature>
<keyword evidence="14" id="KW-1185">Reference proteome</keyword>
<dbReference type="InterPro" id="IPR001347">
    <property type="entry name" value="SIS_dom"/>
</dbReference>
<dbReference type="SUPFAM" id="SSF56235">
    <property type="entry name" value="N-terminal nucleophile aminohydrolases (Ntn hydrolases)"/>
    <property type="match status" value="1"/>
</dbReference>
<dbReference type="PANTHER" id="PTHR10937">
    <property type="entry name" value="GLUCOSAMINE--FRUCTOSE-6-PHOSPHATE AMINOTRANSFERASE, ISOMERIZING"/>
    <property type="match status" value="1"/>
</dbReference>
<dbReference type="InterPro" id="IPR047084">
    <property type="entry name" value="GFAT_N"/>
</dbReference>